<proteinExistence type="inferred from homology"/>
<dbReference type="PANTHER" id="PTHR43630">
    <property type="entry name" value="POLY-BETA-1,6-N-ACETYL-D-GLUCOSAMINE SYNTHASE"/>
    <property type="match status" value="1"/>
</dbReference>
<gene>
    <name evidence="4" type="primary">waaE</name>
    <name evidence="4" type="ORF">BROFUL_01712</name>
</gene>
<dbReference type="CDD" id="cd02511">
    <property type="entry name" value="Beta4Glucosyltransferase"/>
    <property type="match status" value="1"/>
</dbReference>
<sequence>MDQKFPLSACIITFNEESRIRDCLESVKWVDEIIVVDSLSTDKTVDICREYSDKVYQRAWPGNIDQKNYAMGLAKNDWILSLDADERLSPGLIGEIQDAIRNPGNILGFFFPRRSFYLGRWIYHGEWYPDYQLRLFRRGSGQWQGTNPHGRVVVAGKARYMKHDLYHFNYKNFAHQLRTIDNYSTIFADIMADRGKGFGLFKLLFQPLYKFIKGYFFKRGFLDGLPGFIIATSSAFYIFTKQVKLWERSQNRETKKASEESKR</sequence>
<dbReference type="Proteomes" id="UP000034954">
    <property type="component" value="Unassembled WGS sequence"/>
</dbReference>
<protein>
    <submittedName>
        <fullName evidence="4">Glucosyl-transferase</fullName>
    </submittedName>
</protein>
<reference evidence="4 5" key="1">
    <citation type="journal article" date="2013" name="BMC Microbiol.">
        <title>Identification of the type II cytochrome c maturation pathway in anammox bacteria by comparative genomics.</title>
        <authorList>
            <person name="Ferousi C."/>
            <person name="Speth D.R."/>
            <person name="Reimann J."/>
            <person name="Op den Camp H.J."/>
            <person name="Allen J.W."/>
            <person name="Keltjens J.T."/>
            <person name="Jetten M.S."/>
        </authorList>
    </citation>
    <scope>NUCLEOTIDE SEQUENCE [LARGE SCALE GENOMIC DNA]</scope>
    <source>
        <strain evidence="4">RU1</strain>
    </source>
</reference>
<feature type="transmembrane region" description="Helical" evidence="2">
    <location>
        <begin position="220"/>
        <end position="239"/>
    </location>
</feature>
<comment type="similarity">
    <text evidence="1">Belongs to the glycosyltransferase 2 family. WaaE/KdtX subfamily.</text>
</comment>
<name>A0A0M2UYQ6_9BACT</name>
<evidence type="ECO:0000259" key="3">
    <source>
        <dbReference type="Pfam" id="PF00535"/>
    </source>
</evidence>
<keyword evidence="5" id="KW-1185">Reference proteome</keyword>
<accession>A0A0M2UYQ6</accession>
<dbReference type="SUPFAM" id="SSF53448">
    <property type="entry name" value="Nucleotide-diphospho-sugar transferases"/>
    <property type="match status" value="1"/>
</dbReference>
<keyword evidence="2" id="KW-0812">Transmembrane</keyword>
<keyword evidence="2" id="KW-0472">Membrane</keyword>
<dbReference type="EMBL" id="LAQJ01000176">
    <property type="protein sequence ID" value="KKO19604.1"/>
    <property type="molecule type" value="Genomic_DNA"/>
</dbReference>
<organism evidence="4 5">
    <name type="scientific">Candidatus Brocadia fulgida</name>
    <dbReference type="NCBI Taxonomy" id="380242"/>
    <lineage>
        <taxon>Bacteria</taxon>
        <taxon>Pseudomonadati</taxon>
        <taxon>Planctomycetota</taxon>
        <taxon>Candidatus Brocadiia</taxon>
        <taxon>Candidatus Brocadiales</taxon>
        <taxon>Candidatus Brocadiaceae</taxon>
        <taxon>Candidatus Brocadia</taxon>
    </lineage>
</organism>
<dbReference type="GO" id="GO:0016740">
    <property type="term" value="F:transferase activity"/>
    <property type="evidence" value="ECO:0007669"/>
    <property type="project" value="UniProtKB-KW"/>
</dbReference>
<dbReference type="AlphaFoldDB" id="A0A0M2UYQ6"/>
<comment type="caution">
    <text evidence="4">The sequence shown here is derived from an EMBL/GenBank/DDBJ whole genome shotgun (WGS) entry which is preliminary data.</text>
</comment>
<keyword evidence="2" id="KW-1133">Transmembrane helix</keyword>
<dbReference type="PANTHER" id="PTHR43630:SF2">
    <property type="entry name" value="GLYCOSYLTRANSFERASE"/>
    <property type="match status" value="1"/>
</dbReference>
<dbReference type="InterPro" id="IPR029044">
    <property type="entry name" value="Nucleotide-diphossugar_trans"/>
</dbReference>
<dbReference type="Pfam" id="PF00535">
    <property type="entry name" value="Glycos_transf_2"/>
    <property type="match status" value="1"/>
</dbReference>
<evidence type="ECO:0000313" key="4">
    <source>
        <dbReference type="EMBL" id="KKO19604.1"/>
    </source>
</evidence>
<feature type="domain" description="Glycosyltransferase 2-like" evidence="3">
    <location>
        <begin position="8"/>
        <end position="142"/>
    </location>
</feature>
<evidence type="ECO:0000313" key="5">
    <source>
        <dbReference type="Proteomes" id="UP000034954"/>
    </source>
</evidence>
<evidence type="ECO:0000256" key="2">
    <source>
        <dbReference type="SAM" id="Phobius"/>
    </source>
</evidence>
<dbReference type="InterPro" id="IPR001173">
    <property type="entry name" value="Glyco_trans_2-like"/>
</dbReference>
<dbReference type="Gene3D" id="3.90.550.10">
    <property type="entry name" value="Spore Coat Polysaccharide Biosynthesis Protein SpsA, Chain A"/>
    <property type="match status" value="1"/>
</dbReference>
<evidence type="ECO:0000256" key="1">
    <source>
        <dbReference type="ARBA" id="ARBA00038494"/>
    </source>
</evidence>